<dbReference type="EMBL" id="JAERRC010000012">
    <property type="protein sequence ID" value="MBL0704644.1"/>
    <property type="molecule type" value="Genomic_DNA"/>
</dbReference>
<organism evidence="2 3">
    <name type="scientific">Sinomonas cellulolyticus</name>
    <dbReference type="NCBI Taxonomy" id="2801916"/>
    <lineage>
        <taxon>Bacteria</taxon>
        <taxon>Bacillati</taxon>
        <taxon>Actinomycetota</taxon>
        <taxon>Actinomycetes</taxon>
        <taxon>Micrococcales</taxon>
        <taxon>Micrococcaceae</taxon>
        <taxon>Sinomonas</taxon>
    </lineage>
</organism>
<feature type="transmembrane region" description="Helical" evidence="1">
    <location>
        <begin position="36"/>
        <end position="54"/>
    </location>
</feature>
<evidence type="ECO:0000313" key="3">
    <source>
        <dbReference type="Proteomes" id="UP000639051"/>
    </source>
</evidence>
<name>A0ABS1JZ33_9MICC</name>
<evidence type="ECO:0000256" key="1">
    <source>
        <dbReference type="SAM" id="Phobius"/>
    </source>
</evidence>
<protein>
    <submittedName>
        <fullName evidence="2">Uncharacterized protein</fullName>
    </submittedName>
</protein>
<sequence>MRGIIVAFISYGTAVNDFLFGLWLATKWSAPGWKHFAAAGSVFMAMNVVMQVLVG</sequence>
<evidence type="ECO:0000313" key="2">
    <source>
        <dbReference type="EMBL" id="MBL0704644.1"/>
    </source>
</evidence>
<keyword evidence="1" id="KW-0472">Membrane</keyword>
<dbReference type="RefSeq" id="WP_189693057.1">
    <property type="nucleotide sequence ID" value="NZ_BNCM01000004.1"/>
</dbReference>
<gene>
    <name evidence="2" type="ORF">JJE72_03880</name>
</gene>
<comment type="caution">
    <text evidence="2">The sequence shown here is derived from an EMBL/GenBank/DDBJ whole genome shotgun (WGS) entry which is preliminary data.</text>
</comment>
<feature type="transmembrane region" description="Helical" evidence="1">
    <location>
        <begin position="6"/>
        <end position="24"/>
    </location>
</feature>
<keyword evidence="1" id="KW-1133">Transmembrane helix</keyword>
<keyword evidence="1" id="KW-0812">Transmembrane</keyword>
<dbReference type="Proteomes" id="UP000639051">
    <property type="component" value="Unassembled WGS sequence"/>
</dbReference>
<proteinExistence type="predicted"/>
<reference evidence="2 3" key="1">
    <citation type="submission" date="2021-01" db="EMBL/GenBank/DDBJ databases">
        <title>Genome public.</title>
        <authorList>
            <person name="Liu C."/>
            <person name="Sun Q."/>
        </authorList>
    </citation>
    <scope>NUCLEOTIDE SEQUENCE [LARGE SCALE GENOMIC DNA]</scope>
    <source>
        <strain evidence="2 3">JC656</strain>
    </source>
</reference>
<keyword evidence="3" id="KW-1185">Reference proteome</keyword>
<accession>A0ABS1JZ33</accession>